<reference evidence="8 9" key="2">
    <citation type="submission" date="2015-02" db="EMBL/GenBank/DDBJ databases">
        <title>The complete genome of Sphingomonas hengshuiensis sp. WHSC-8 isolated from soil of Hengshui Lake.</title>
        <authorList>
            <person name="Wei S."/>
            <person name="Guo J."/>
            <person name="Su C."/>
            <person name="Wu R."/>
            <person name="Zhang Z."/>
            <person name="Liang K."/>
            <person name="Li H."/>
            <person name="Wang T."/>
            <person name="Liu H."/>
            <person name="Zhang C."/>
            <person name="Li Z."/>
            <person name="Wang Q."/>
            <person name="Meng J."/>
        </authorList>
    </citation>
    <scope>NUCLEOTIDE SEQUENCE [LARGE SCALE GENOMIC DNA]</scope>
    <source>
        <strain evidence="8 9">WHSC-8</strain>
    </source>
</reference>
<evidence type="ECO:0000313" key="9">
    <source>
        <dbReference type="Proteomes" id="UP000032300"/>
    </source>
</evidence>
<keyword evidence="2" id="KW-0902">Two-component regulatory system</keyword>
<dbReference type="GO" id="GO:0006355">
    <property type="term" value="P:regulation of DNA-templated transcription"/>
    <property type="evidence" value="ECO:0007669"/>
    <property type="project" value="TreeGrafter"/>
</dbReference>
<evidence type="ECO:0000256" key="5">
    <source>
        <dbReference type="ARBA" id="ARBA00023163"/>
    </source>
</evidence>
<dbReference type="Proteomes" id="UP000032300">
    <property type="component" value="Chromosome"/>
</dbReference>
<dbReference type="AlphaFoldDB" id="A0A7U4JB08"/>
<dbReference type="InterPro" id="IPR039420">
    <property type="entry name" value="WalR-like"/>
</dbReference>
<keyword evidence="4" id="KW-0238">DNA-binding</keyword>
<keyword evidence="1 6" id="KW-0597">Phosphoprotein</keyword>
<keyword evidence="9" id="KW-1185">Reference proteome</keyword>
<sequence>MEHVSSQQLSGPRRRATRSILAVGDDRPSLNALAQPLGQLGYMVVLSDSSGQALELIAGRGFDLVLLDRTGDDLGGLHMVQEIRGSRDTADLPLLFLTARGEPDAIVQALRAGADDCVAKPCDFAVLAARIERILGRAARIDTLKRSNLALDARIAARAIELGEMRADLVSARADRARLIASVQGLHDELDRLQSRG</sequence>
<evidence type="ECO:0000259" key="7">
    <source>
        <dbReference type="PROSITE" id="PS50110"/>
    </source>
</evidence>
<evidence type="ECO:0000256" key="6">
    <source>
        <dbReference type="PROSITE-ProRule" id="PRU00169"/>
    </source>
</evidence>
<dbReference type="GO" id="GO:0000976">
    <property type="term" value="F:transcription cis-regulatory region binding"/>
    <property type="evidence" value="ECO:0007669"/>
    <property type="project" value="TreeGrafter"/>
</dbReference>
<feature type="modified residue" description="4-aspartylphosphate" evidence="6">
    <location>
        <position position="68"/>
    </location>
</feature>
<reference evidence="8 9" key="1">
    <citation type="journal article" date="2015" name="Int. J. Syst. Evol. Microbiol.">
        <title>Sphingomonas hengshuiensis sp. nov., isolated from lake wetland.</title>
        <authorList>
            <person name="Wei S."/>
            <person name="Wang T."/>
            <person name="Liu H."/>
            <person name="Zhang C."/>
            <person name="Guo J."/>
            <person name="Wang Q."/>
            <person name="Liang K."/>
            <person name="Zhang Z."/>
        </authorList>
    </citation>
    <scope>NUCLEOTIDE SEQUENCE [LARGE SCALE GENOMIC DNA]</scope>
    <source>
        <strain evidence="8 9">WHSC-8</strain>
    </source>
</reference>
<dbReference type="InterPro" id="IPR001789">
    <property type="entry name" value="Sig_transdc_resp-reg_receiver"/>
</dbReference>
<organism evidence="8 9">
    <name type="scientific">Sphingomonas hengshuiensis</name>
    <dbReference type="NCBI Taxonomy" id="1609977"/>
    <lineage>
        <taxon>Bacteria</taxon>
        <taxon>Pseudomonadati</taxon>
        <taxon>Pseudomonadota</taxon>
        <taxon>Alphaproteobacteria</taxon>
        <taxon>Sphingomonadales</taxon>
        <taxon>Sphingomonadaceae</taxon>
        <taxon>Sphingomonas</taxon>
    </lineage>
</organism>
<dbReference type="SMART" id="SM00448">
    <property type="entry name" value="REC"/>
    <property type="match status" value="1"/>
</dbReference>
<evidence type="ECO:0000256" key="2">
    <source>
        <dbReference type="ARBA" id="ARBA00023012"/>
    </source>
</evidence>
<dbReference type="InterPro" id="IPR011006">
    <property type="entry name" value="CheY-like_superfamily"/>
</dbReference>
<dbReference type="Pfam" id="PF00072">
    <property type="entry name" value="Response_reg"/>
    <property type="match status" value="1"/>
</dbReference>
<keyword evidence="3" id="KW-0805">Transcription regulation</keyword>
<dbReference type="Gene3D" id="3.40.50.2300">
    <property type="match status" value="1"/>
</dbReference>
<dbReference type="RefSeq" id="WP_044334406.1">
    <property type="nucleotide sequence ID" value="NZ_CP010836.1"/>
</dbReference>
<name>A0A7U4JB08_9SPHN</name>
<dbReference type="KEGG" id="sphi:TS85_19435"/>
<dbReference type="PROSITE" id="PS50110">
    <property type="entry name" value="RESPONSE_REGULATORY"/>
    <property type="match status" value="1"/>
</dbReference>
<dbReference type="GO" id="GO:0005829">
    <property type="term" value="C:cytosol"/>
    <property type="evidence" value="ECO:0007669"/>
    <property type="project" value="TreeGrafter"/>
</dbReference>
<accession>A0A7U4JB08</accession>
<dbReference type="GO" id="GO:0000156">
    <property type="term" value="F:phosphorelay response regulator activity"/>
    <property type="evidence" value="ECO:0007669"/>
    <property type="project" value="TreeGrafter"/>
</dbReference>
<proteinExistence type="predicted"/>
<keyword evidence="5" id="KW-0804">Transcription</keyword>
<dbReference type="GO" id="GO:0032993">
    <property type="term" value="C:protein-DNA complex"/>
    <property type="evidence" value="ECO:0007669"/>
    <property type="project" value="TreeGrafter"/>
</dbReference>
<dbReference type="EMBL" id="CP010836">
    <property type="protein sequence ID" value="AJP73493.1"/>
    <property type="molecule type" value="Genomic_DNA"/>
</dbReference>
<dbReference type="PANTHER" id="PTHR48111">
    <property type="entry name" value="REGULATOR OF RPOS"/>
    <property type="match status" value="1"/>
</dbReference>
<evidence type="ECO:0000256" key="1">
    <source>
        <dbReference type="ARBA" id="ARBA00022553"/>
    </source>
</evidence>
<evidence type="ECO:0000256" key="3">
    <source>
        <dbReference type="ARBA" id="ARBA00023015"/>
    </source>
</evidence>
<dbReference type="SUPFAM" id="SSF52172">
    <property type="entry name" value="CheY-like"/>
    <property type="match status" value="1"/>
</dbReference>
<feature type="domain" description="Response regulatory" evidence="7">
    <location>
        <begin position="19"/>
        <end position="135"/>
    </location>
</feature>
<dbReference type="PANTHER" id="PTHR48111:SF1">
    <property type="entry name" value="TWO-COMPONENT RESPONSE REGULATOR ORR33"/>
    <property type="match status" value="1"/>
</dbReference>
<evidence type="ECO:0000313" key="8">
    <source>
        <dbReference type="EMBL" id="AJP73493.1"/>
    </source>
</evidence>
<dbReference type="OrthoDB" id="7469626at2"/>
<gene>
    <name evidence="8" type="ORF">TS85_19435</name>
</gene>
<protein>
    <recommendedName>
        <fullName evidence="7">Response regulatory domain-containing protein</fullName>
    </recommendedName>
</protein>
<evidence type="ECO:0000256" key="4">
    <source>
        <dbReference type="ARBA" id="ARBA00023125"/>
    </source>
</evidence>